<dbReference type="RefSeq" id="WP_012863246.1">
    <property type="nucleotide sequence ID" value="NC_013517.1"/>
</dbReference>
<dbReference type="InterPro" id="IPR050558">
    <property type="entry name" value="PTS_Sugar-Specific_Components"/>
</dbReference>
<feature type="transmembrane region" description="Helical" evidence="12">
    <location>
        <begin position="433"/>
        <end position="454"/>
    </location>
</feature>
<dbReference type="eggNOG" id="COG1264">
    <property type="taxonomic scope" value="Bacteria"/>
</dbReference>
<dbReference type="GO" id="GO:0016301">
    <property type="term" value="F:kinase activity"/>
    <property type="evidence" value="ECO:0007669"/>
    <property type="project" value="UniProtKB-KW"/>
</dbReference>
<dbReference type="InterPro" id="IPR018113">
    <property type="entry name" value="PTrfase_EIIB_Cys"/>
</dbReference>
<dbReference type="GO" id="GO:0009401">
    <property type="term" value="P:phosphoenolpyruvate-dependent sugar phosphotransferase system"/>
    <property type="evidence" value="ECO:0007669"/>
    <property type="project" value="UniProtKB-KW"/>
</dbReference>
<dbReference type="Pfam" id="PF02378">
    <property type="entry name" value="PTS_EIIC"/>
    <property type="match status" value="1"/>
</dbReference>
<dbReference type="KEGG" id="str:Sterm_3832"/>
<evidence type="ECO:0000256" key="1">
    <source>
        <dbReference type="ARBA" id="ARBA00004651"/>
    </source>
</evidence>
<evidence type="ECO:0000256" key="3">
    <source>
        <dbReference type="ARBA" id="ARBA00022475"/>
    </source>
</evidence>
<feature type="active site" description="Phosphocysteine intermediate; for EIIB activity" evidence="11">
    <location>
        <position position="26"/>
    </location>
</feature>
<organism evidence="15 16">
    <name type="scientific">Sebaldella termitidis (strain ATCC 33386 / NCTC 11300)</name>
    <dbReference type="NCBI Taxonomy" id="526218"/>
    <lineage>
        <taxon>Bacteria</taxon>
        <taxon>Fusobacteriati</taxon>
        <taxon>Fusobacteriota</taxon>
        <taxon>Fusobacteriia</taxon>
        <taxon>Fusobacteriales</taxon>
        <taxon>Leptotrichiaceae</taxon>
        <taxon>Sebaldella</taxon>
    </lineage>
</organism>
<dbReference type="InterPro" id="IPR013013">
    <property type="entry name" value="PTS_EIIC_1"/>
</dbReference>
<dbReference type="Pfam" id="PF00367">
    <property type="entry name" value="PTS_EIIB"/>
    <property type="match status" value="1"/>
</dbReference>
<evidence type="ECO:0000256" key="5">
    <source>
        <dbReference type="ARBA" id="ARBA00022679"/>
    </source>
</evidence>
<keyword evidence="2" id="KW-0813">Transport</keyword>
<dbReference type="GO" id="GO:0008982">
    <property type="term" value="F:protein-N(PI)-phosphohistidine-sugar phosphotransferase activity"/>
    <property type="evidence" value="ECO:0007669"/>
    <property type="project" value="InterPro"/>
</dbReference>
<dbReference type="GO" id="GO:0005886">
    <property type="term" value="C:plasma membrane"/>
    <property type="evidence" value="ECO:0007669"/>
    <property type="project" value="UniProtKB-SubCell"/>
</dbReference>
<evidence type="ECO:0000256" key="10">
    <source>
        <dbReference type="ARBA" id="ARBA00023136"/>
    </source>
</evidence>
<feature type="transmembrane region" description="Helical" evidence="12">
    <location>
        <begin position="363"/>
        <end position="381"/>
    </location>
</feature>
<dbReference type="STRING" id="526218.Sterm_3832"/>
<dbReference type="InterPro" id="IPR036878">
    <property type="entry name" value="Glu_permease_IIB"/>
</dbReference>
<dbReference type="PROSITE" id="PS01035">
    <property type="entry name" value="PTS_EIIB_TYPE_1_CYS"/>
    <property type="match status" value="1"/>
</dbReference>
<evidence type="ECO:0000313" key="15">
    <source>
        <dbReference type="EMBL" id="ACZ10666.1"/>
    </source>
</evidence>
<dbReference type="GO" id="GO:0090588">
    <property type="term" value="F:protein-phosphocysteine-N-acetylmuramate phosphotransferase system transporter activity"/>
    <property type="evidence" value="ECO:0007669"/>
    <property type="project" value="TreeGrafter"/>
</dbReference>
<evidence type="ECO:0000256" key="11">
    <source>
        <dbReference type="PROSITE-ProRule" id="PRU00421"/>
    </source>
</evidence>
<dbReference type="PROSITE" id="PS51098">
    <property type="entry name" value="PTS_EIIB_TYPE_1"/>
    <property type="match status" value="1"/>
</dbReference>
<evidence type="ECO:0000256" key="6">
    <source>
        <dbReference type="ARBA" id="ARBA00022683"/>
    </source>
</evidence>
<feature type="transmembrane region" description="Helical" evidence="12">
    <location>
        <begin position="221"/>
        <end position="237"/>
    </location>
</feature>
<protein>
    <submittedName>
        <fullName evidence="15">Phosphotransferase system EIIC</fullName>
    </submittedName>
</protein>
<evidence type="ECO:0000256" key="8">
    <source>
        <dbReference type="ARBA" id="ARBA00022777"/>
    </source>
</evidence>
<keyword evidence="10 12" id="KW-0472">Membrane</keyword>
<keyword evidence="8" id="KW-0418">Kinase</keyword>
<keyword evidence="7 12" id="KW-0812">Transmembrane</keyword>
<keyword evidence="9 12" id="KW-1133">Transmembrane helix</keyword>
<dbReference type="SUPFAM" id="SSF55604">
    <property type="entry name" value="Glucose permease domain IIB"/>
    <property type="match status" value="1"/>
</dbReference>
<feature type="domain" description="PTS EIIC type-1" evidence="14">
    <location>
        <begin position="116"/>
        <end position="466"/>
    </location>
</feature>
<accession>D1AG40</accession>
<dbReference type="PANTHER" id="PTHR30175:SF3">
    <property type="entry name" value="PTS SYSTEM N-ACETYLMURAMIC ACID-SPECIFIC EIIBC COMPONENT"/>
    <property type="match status" value="1"/>
</dbReference>
<evidence type="ECO:0000259" key="14">
    <source>
        <dbReference type="PROSITE" id="PS51103"/>
    </source>
</evidence>
<dbReference type="InterPro" id="IPR001996">
    <property type="entry name" value="PTS_IIB_1"/>
</dbReference>
<evidence type="ECO:0000256" key="4">
    <source>
        <dbReference type="ARBA" id="ARBA00022597"/>
    </source>
</evidence>
<evidence type="ECO:0000256" key="7">
    <source>
        <dbReference type="ARBA" id="ARBA00022692"/>
    </source>
</evidence>
<feature type="transmembrane region" description="Helical" evidence="12">
    <location>
        <begin position="118"/>
        <end position="142"/>
    </location>
</feature>
<dbReference type="PANTHER" id="PTHR30175">
    <property type="entry name" value="PHOSPHOTRANSFERASE SYSTEM TRANSPORT PROTEIN"/>
    <property type="match status" value="1"/>
</dbReference>
<keyword evidence="3" id="KW-1003">Cell membrane</keyword>
<evidence type="ECO:0000256" key="12">
    <source>
        <dbReference type="SAM" id="Phobius"/>
    </source>
</evidence>
<evidence type="ECO:0000259" key="13">
    <source>
        <dbReference type="PROSITE" id="PS51098"/>
    </source>
</evidence>
<evidence type="ECO:0000256" key="2">
    <source>
        <dbReference type="ARBA" id="ARBA00022448"/>
    </source>
</evidence>
<keyword evidence="5" id="KW-0808">Transferase</keyword>
<dbReference type="InterPro" id="IPR003352">
    <property type="entry name" value="PTS_EIIC"/>
</dbReference>
<feature type="transmembrane region" description="Helical" evidence="12">
    <location>
        <begin position="298"/>
        <end position="317"/>
    </location>
</feature>
<sequence length="466" mass="48982">MDYKNLAKEILGDLGGTENINSFTNCMTRLRINVKNPELVNSGKLKELKGVLGVVPGEQTQIIVGVGHAQRLREAFGDVAGMSGSSEISENLDNLEEKTKEKVKSKQKSSFQKGLKHIGNIFIPLIPGFVGTGLVLAITRIWSVFDGGISANPWFALLVAVGGLLLSSLNILVGYNAGKEFGGTPVLGAIAGAMIAMPALAGQPDKPLTLFNGFIKLSPNLGGVLGVIFAAFVFAFIEKKLRKVVPASLDLLIIPVLTILAGGIVTIAIVMPVAAVIMKGVTFVLLDIMLNKGGIIGGYVLAASFLPLVMLGIHQGLTPVHIQLIQDYGYTVLFPILGMAGAGQVGSAIAILVKTKNKRLRELISSALPAGFLGIGEPLIYGVSLPLFYPFITACLGAGFGGAVLAAAKNVGSTTIGPSGLVLLAVADSNRSMVWCFVALVASYLGGFILTYLFGYNEKMLERLED</sequence>
<proteinExistence type="predicted"/>
<dbReference type="eggNOG" id="COG1263">
    <property type="taxonomic scope" value="Bacteria"/>
</dbReference>
<dbReference type="HOGENOM" id="CLU_012312_2_0_0"/>
<keyword evidence="16" id="KW-1185">Reference proteome</keyword>
<evidence type="ECO:0000256" key="9">
    <source>
        <dbReference type="ARBA" id="ARBA00022989"/>
    </source>
</evidence>
<reference evidence="16" key="1">
    <citation type="submission" date="2009-09" db="EMBL/GenBank/DDBJ databases">
        <title>The complete chromosome of Sebaldella termitidis ATCC 33386.</title>
        <authorList>
            <consortium name="US DOE Joint Genome Institute (JGI-PGF)"/>
            <person name="Lucas S."/>
            <person name="Copeland A."/>
            <person name="Lapidus A."/>
            <person name="Glavina del Rio T."/>
            <person name="Dalin E."/>
            <person name="Tice H."/>
            <person name="Bruce D."/>
            <person name="Goodwin L."/>
            <person name="Pitluck S."/>
            <person name="Kyrpides N."/>
            <person name="Mavromatis K."/>
            <person name="Ivanova N."/>
            <person name="Mikhailova N."/>
            <person name="Sims D."/>
            <person name="Meincke L."/>
            <person name="Brettin T."/>
            <person name="Detter J.C."/>
            <person name="Han C."/>
            <person name="Larimer F."/>
            <person name="Land M."/>
            <person name="Hauser L."/>
            <person name="Markowitz V."/>
            <person name="Cheng J.F."/>
            <person name="Hugenholtz P."/>
            <person name="Woyke T."/>
            <person name="Wu D."/>
            <person name="Eisen J.A."/>
        </authorList>
    </citation>
    <scope>NUCLEOTIDE SEQUENCE [LARGE SCALE GENOMIC DNA]</scope>
    <source>
        <strain evidence="16">ATCC 33386 / NCTC 11300</strain>
    </source>
</reference>
<keyword evidence="6" id="KW-0598">Phosphotransferase system</keyword>
<feature type="transmembrane region" description="Helical" evidence="12">
    <location>
        <begin position="154"/>
        <end position="175"/>
    </location>
</feature>
<dbReference type="Gene3D" id="3.30.1360.60">
    <property type="entry name" value="Glucose permease domain IIB"/>
    <property type="match status" value="1"/>
</dbReference>
<dbReference type="Proteomes" id="UP000000845">
    <property type="component" value="Chromosome"/>
</dbReference>
<comment type="subcellular location">
    <subcellularLocation>
        <location evidence="1">Cell membrane</location>
        <topology evidence="1">Multi-pass membrane protein</topology>
    </subcellularLocation>
</comment>
<feature type="domain" description="PTS EIIB type-1" evidence="13">
    <location>
        <begin position="4"/>
        <end position="86"/>
    </location>
</feature>
<evidence type="ECO:0000313" key="16">
    <source>
        <dbReference type="Proteomes" id="UP000000845"/>
    </source>
</evidence>
<reference evidence="15 16" key="2">
    <citation type="journal article" date="2010" name="Stand. Genomic Sci.">
        <title>Complete genome sequence of Sebaldella termitidis type strain (NCTC 11300).</title>
        <authorList>
            <person name="Harmon-Smith M."/>
            <person name="Celia L."/>
            <person name="Chertkov O."/>
            <person name="Lapidus A."/>
            <person name="Copeland A."/>
            <person name="Glavina Del Rio T."/>
            <person name="Nolan M."/>
            <person name="Lucas S."/>
            <person name="Tice H."/>
            <person name="Cheng J.F."/>
            <person name="Han C."/>
            <person name="Detter J.C."/>
            <person name="Bruce D."/>
            <person name="Goodwin L."/>
            <person name="Pitluck S."/>
            <person name="Pati A."/>
            <person name="Liolios K."/>
            <person name="Ivanova N."/>
            <person name="Mavromatis K."/>
            <person name="Mikhailova N."/>
            <person name="Chen A."/>
            <person name="Palaniappan K."/>
            <person name="Land M."/>
            <person name="Hauser L."/>
            <person name="Chang Y.J."/>
            <person name="Jeffries C.D."/>
            <person name="Brettin T."/>
            <person name="Goker M."/>
            <person name="Beck B."/>
            <person name="Bristow J."/>
            <person name="Eisen J.A."/>
            <person name="Markowitz V."/>
            <person name="Hugenholtz P."/>
            <person name="Kyrpides N.C."/>
            <person name="Klenk H.P."/>
            <person name="Chen F."/>
        </authorList>
    </citation>
    <scope>NUCLEOTIDE SEQUENCE [LARGE SCALE GENOMIC DNA]</scope>
    <source>
        <strain evidence="16">ATCC 33386 / NCTC 11300</strain>
    </source>
</reference>
<gene>
    <name evidence="15" type="ordered locus">Sterm_3832</name>
</gene>
<name>D1AG40_SEBTE</name>
<feature type="transmembrane region" description="Helical" evidence="12">
    <location>
        <begin position="182"/>
        <end position="201"/>
    </location>
</feature>
<dbReference type="CDD" id="cd00212">
    <property type="entry name" value="PTS_IIB_glc"/>
    <property type="match status" value="1"/>
</dbReference>
<dbReference type="EMBL" id="CP001739">
    <property type="protein sequence ID" value="ACZ10666.1"/>
    <property type="molecule type" value="Genomic_DNA"/>
</dbReference>
<feature type="transmembrane region" description="Helical" evidence="12">
    <location>
        <begin position="329"/>
        <end position="351"/>
    </location>
</feature>
<dbReference type="AlphaFoldDB" id="D1AG40"/>
<feature type="transmembrane region" description="Helical" evidence="12">
    <location>
        <begin position="387"/>
        <end position="408"/>
    </location>
</feature>
<dbReference type="PROSITE" id="PS51103">
    <property type="entry name" value="PTS_EIIC_TYPE_1"/>
    <property type="match status" value="1"/>
</dbReference>
<keyword evidence="4" id="KW-0762">Sugar transport</keyword>